<sequence>MTDTPSWRTLVTRGAARLASAGVEVSYREAQSLWCQASGVPLVRWLSGQARVTPSMRAHFEEAIDQRCQRVPYHYIVGRREFMGLDLMVDSRVLIPRPETEHLVERVLRDTAKTTQRIVDVGTGSGAVALALAYYGDPKWHIMGVDISSSALAVAQDNAHRIATRTEIQWIYGDLLNEVAGPLTVVVANLPYVDIDQAGELEPELQYEPACALYAPEQGLAVIKRLIRQLPTKLAMKGRVYLEIGAGQADAVEELLRDQQFTVLEREKDLAGIDRIICAERKA</sequence>
<dbReference type="Pfam" id="PF06325">
    <property type="entry name" value="PrmA"/>
    <property type="match status" value="1"/>
</dbReference>
<dbReference type="PANTHER" id="PTHR18895:SF74">
    <property type="entry name" value="MTRF1L RELEASE FACTOR GLUTAMINE METHYLTRANSFERASE"/>
    <property type="match status" value="1"/>
</dbReference>
<dbReference type="Gene3D" id="3.40.50.150">
    <property type="entry name" value="Vaccinia Virus protein VP39"/>
    <property type="match status" value="1"/>
</dbReference>
<evidence type="ECO:0000313" key="6">
    <source>
        <dbReference type="Proteomes" id="UP000325292"/>
    </source>
</evidence>
<protein>
    <submittedName>
        <fullName evidence="5">Protein-(Glutamine-N5) methyltransferase, release factor-specific</fullName>
    </submittedName>
</protein>
<organism evidence="5 6">
    <name type="scientific">Sulfobacillus thermotolerans</name>
    <dbReference type="NCBI Taxonomy" id="338644"/>
    <lineage>
        <taxon>Bacteria</taxon>
        <taxon>Bacillati</taxon>
        <taxon>Bacillota</taxon>
        <taxon>Clostridia</taxon>
        <taxon>Eubacteriales</taxon>
        <taxon>Clostridiales Family XVII. Incertae Sedis</taxon>
        <taxon>Sulfobacillus</taxon>
    </lineage>
</organism>
<dbReference type="EMBL" id="CP019454">
    <property type="protein sequence ID" value="AUW94757.1"/>
    <property type="molecule type" value="Genomic_DNA"/>
</dbReference>
<dbReference type="NCBIfam" id="TIGR03534">
    <property type="entry name" value="RF_mod_PrmC"/>
    <property type="match status" value="1"/>
</dbReference>
<dbReference type="InterPro" id="IPR029063">
    <property type="entry name" value="SAM-dependent_MTases_sf"/>
</dbReference>
<gene>
    <name evidence="5" type="ORF">BXT84_13050</name>
</gene>
<keyword evidence="6" id="KW-1185">Reference proteome</keyword>
<feature type="domain" description="Release factor glutamine methyltransferase N-terminal" evidence="4">
    <location>
        <begin position="10"/>
        <end position="78"/>
    </location>
</feature>
<dbReference type="SUPFAM" id="SSF53335">
    <property type="entry name" value="S-adenosyl-L-methionine-dependent methyltransferases"/>
    <property type="match status" value="1"/>
</dbReference>
<dbReference type="Gene3D" id="1.10.8.10">
    <property type="entry name" value="DNA helicase RuvA subunit, C-terminal domain"/>
    <property type="match status" value="1"/>
</dbReference>
<dbReference type="NCBIfam" id="TIGR00536">
    <property type="entry name" value="hemK_fam"/>
    <property type="match status" value="1"/>
</dbReference>
<evidence type="ECO:0000256" key="3">
    <source>
        <dbReference type="ARBA" id="ARBA00022691"/>
    </source>
</evidence>
<dbReference type="InterPro" id="IPR019874">
    <property type="entry name" value="RF_methyltr_PrmC"/>
</dbReference>
<dbReference type="Proteomes" id="UP000325292">
    <property type="component" value="Chromosome"/>
</dbReference>
<dbReference type="GO" id="GO:0032259">
    <property type="term" value="P:methylation"/>
    <property type="evidence" value="ECO:0007669"/>
    <property type="project" value="UniProtKB-KW"/>
</dbReference>
<dbReference type="InterPro" id="IPR040758">
    <property type="entry name" value="PrmC_N"/>
</dbReference>
<dbReference type="InterPro" id="IPR050320">
    <property type="entry name" value="N5-glutamine_MTase"/>
</dbReference>
<evidence type="ECO:0000256" key="2">
    <source>
        <dbReference type="ARBA" id="ARBA00022679"/>
    </source>
</evidence>
<dbReference type="PANTHER" id="PTHR18895">
    <property type="entry name" value="HEMK METHYLTRANSFERASE"/>
    <property type="match status" value="1"/>
</dbReference>
<name>A0ABM6RTH1_9FIRM</name>
<dbReference type="InterPro" id="IPR004556">
    <property type="entry name" value="HemK-like"/>
</dbReference>
<reference evidence="5 6" key="1">
    <citation type="journal article" date="2019" name="Sci. Rep.">
        <title>Sulfobacillus thermotolerans: new insights into resistance and metabolic capacities of acidophilic chemolithotrophs.</title>
        <authorList>
            <person name="Panyushkina A.E."/>
            <person name="Babenko V.V."/>
            <person name="Nikitina A.S."/>
            <person name="Selezneva O.V."/>
            <person name="Tsaplina I.A."/>
            <person name="Letarova M.A."/>
            <person name="Kostryukova E.S."/>
            <person name="Letarov A.V."/>
        </authorList>
    </citation>
    <scope>NUCLEOTIDE SEQUENCE [LARGE SCALE GENOMIC DNA]</scope>
    <source>
        <strain evidence="5 6">Kr1</strain>
    </source>
</reference>
<dbReference type="GO" id="GO:0008168">
    <property type="term" value="F:methyltransferase activity"/>
    <property type="evidence" value="ECO:0007669"/>
    <property type="project" value="UniProtKB-KW"/>
</dbReference>
<evidence type="ECO:0000256" key="1">
    <source>
        <dbReference type="ARBA" id="ARBA00022603"/>
    </source>
</evidence>
<dbReference type="Pfam" id="PF17827">
    <property type="entry name" value="PrmC_N"/>
    <property type="match status" value="1"/>
</dbReference>
<accession>A0ABM6RTH1</accession>
<evidence type="ECO:0000259" key="4">
    <source>
        <dbReference type="Pfam" id="PF17827"/>
    </source>
</evidence>
<dbReference type="CDD" id="cd02440">
    <property type="entry name" value="AdoMet_MTases"/>
    <property type="match status" value="1"/>
</dbReference>
<evidence type="ECO:0000313" key="5">
    <source>
        <dbReference type="EMBL" id="AUW94757.1"/>
    </source>
</evidence>
<keyword evidence="2" id="KW-0808">Transferase</keyword>
<keyword evidence="1 5" id="KW-0489">Methyltransferase</keyword>
<proteinExistence type="predicted"/>
<keyword evidence="3" id="KW-0949">S-adenosyl-L-methionine</keyword>